<evidence type="ECO:0000256" key="2">
    <source>
        <dbReference type="ARBA" id="ARBA00010231"/>
    </source>
</evidence>
<evidence type="ECO:0000259" key="11">
    <source>
        <dbReference type="Pfam" id="PF25084"/>
    </source>
</evidence>
<dbReference type="CDD" id="cd05805">
    <property type="entry name" value="MPG1_transferase"/>
    <property type="match status" value="1"/>
</dbReference>
<dbReference type="Proteomes" id="UP000248706">
    <property type="component" value="Unassembled WGS sequence"/>
</dbReference>
<dbReference type="SUPFAM" id="SSF53738">
    <property type="entry name" value="Phosphoglucomutase, first 3 domains"/>
    <property type="match status" value="3"/>
</dbReference>
<keyword evidence="6" id="KW-0648">Protein biosynthesis</keyword>
<keyword evidence="12" id="KW-0808">Transferase</keyword>
<keyword evidence="5" id="KW-0597">Phosphoprotein</keyword>
<gene>
    <name evidence="12" type="ORF">A4R35_06840</name>
</gene>
<accession>A0A328VM48</accession>
<dbReference type="EMBL" id="MCIF01000002">
    <property type="protein sequence ID" value="RAQ95245.1"/>
    <property type="molecule type" value="Genomic_DNA"/>
</dbReference>
<evidence type="ECO:0000313" key="13">
    <source>
        <dbReference type="Proteomes" id="UP000248706"/>
    </source>
</evidence>
<dbReference type="InterPro" id="IPR005835">
    <property type="entry name" value="NTP_transferase_dom"/>
</dbReference>
<feature type="domain" description="Nucleotidyl transferase" evidence="7">
    <location>
        <begin position="2"/>
        <end position="233"/>
    </location>
</feature>
<dbReference type="SUPFAM" id="SSF51161">
    <property type="entry name" value="Trimeric LpxA-like enzymes"/>
    <property type="match status" value="1"/>
</dbReference>
<organism evidence="12 13">
    <name type="scientific">Thermogemmatispora tikiterensis</name>
    <dbReference type="NCBI Taxonomy" id="1825093"/>
    <lineage>
        <taxon>Bacteria</taxon>
        <taxon>Bacillati</taxon>
        <taxon>Chloroflexota</taxon>
        <taxon>Ktedonobacteria</taxon>
        <taxon>Thermogemmatisporales</taxon>
        <taxon>Thermogemmatisporaceae</taxon>
        <taxon>Thermogemmatispora</taxon>
    </lineage>
</organism>
<name>A0A328VM48_9CHLR</name>
<evidence type="ECO:0000259" key="7">
    <source>
        <dbReference type="Pfam" id="PF00483"/>
    </source>
</evidence>
<dbReference type="Gene3D" id="3.30.310.50">
    <property type="entry name" value="Alpha-D-phosphohexomutase, C-terminal domain"/>
    <property type="match status" value="1"/>
</dbReference>
<dbReference type="GO" id="GO:0016740">
    <property type="term" value="F:transferase activity"/>
    <property type="evidence" value="ECO:0007669"/>
    <property type="project" value="UniProtKB-KW"/>
</dbReference>
<dbReference type="RefSeq" id="WP_112427799.1">
    <property type="nucleotide sequence ID" value="NZ_MCIF01000002.1"/>
</dbReference>
<dbReference type="GO" id="GO:0005975">
    <property type="term" value="P:carbohydrate metabolic process"/>
    <property type="evidence" value="ECO:0007669"/>
    <property type="project" value="InterPro"/>
</dbReference>
<evidence type="ECO:0000256" key="5">
    <source>
        <dbReference type="ARBA" id="ARBA00022553"/>
    </source>
</evidence>
<evidence type="ECO:0000259" key="10">
    <source>
        <dbReference type="Pfam" id="PF02880"/>
    </source>
</evidence>
<dbReference type="InterPro" id="IPR005846">
    <property type="entry name" value="A-D-PHexomutase_a/b/a-III"/>
</dbReference>
<dbReference type="AlphaFoldDB" id="A0A328VM48"/>
<comment type="caution">
    <text evidence="12">The sequence shown here is derived from an EMBL/GenBank/DDBJ whole genome shotgun (WGS) entry which is preliminary data.</text>
</comment>
<dbReference type="GO" id="GO:0016868">
    <property type="term" value="F:intramolecular phosphotransferase activity"/>
    <property type="evidence" value="ECO:0007669"/>
    <property type="project" value="InterPro"/>
</dbReference>
<dbReference type="InterPro" id="IPR050486">
    <property type="entry name" value="Mannose-1P_guanyltransferase"/>
</dbReference>
<proteinExistence type="inferred from homology"/>
<evidence type="ECO:0000313" key="12">
    <source>
        <dbReference type="EMBL" id="RAQ95245.1"/>
    </source>
</evidence>
<dbReference type="InterPro" id="IPR011004">
    <property type="entry name" value="Trimer_LpxA-like_sf"/>
</dbReference>
<feature type="domain" description="Alpha-D-phosphohexomutase alpha/beta/alpha" evidence="9">
    <location>
        <begin position="536"/>
        <end position="635"/>
    </location>
</feature>
<dbReference type="SUPFAM" id="SSF55957">
    <property type="entry name" value="Phosphoglucomutase, C-terminal domain"/>
    <property type="match status" value="1"/>
</dbReference>
<dbReference type="Gene3D" id="3.90.550.10">
    <property type="entry name" value="Spore Coat Polysaccharide Biosynthesis Protein SpsA, Chain A"/>
    <property type="match status" value="1"/>
</dbReference>
<dbReference type="Pfam" id="PF00483">
    <property type="entry name" value="NTP_transferase"/>
    <property type="match status" value="1"/>
</dbReference>
<dbReference type="Gene3D" id="2.160.10.10">
    <property type="entry name" value="Hexapeptide repeat proteins"/>
    <property type="match status" value="1"/>
</dbReference>
<dbReference type="InterPro" id="IPR016055">
    <property type="entry name" value="A-D-PHexomutase_a/b/a-I/II/III"/>
</dbReference>
<dbReference type="Pfam" id="PF02880">
    <property type="entry name" value="PGM_PMM_III"/>
    <property type="match status" value="1"/>
</dbReference>
<protein>
    <submittedName>
        <fullName evidence="12">Nucleotidyl transferase</fullName>
    </submittedName>
</protein>
<dbReference type="InterPro" id="IPR029044">
    <property type="entry name" value="Nucleotide-diphossugar_trans"/>
</dbReference>
<dbReference type="InterPro" id="IPR005845">
    <property type="entry name" value="A-D-PHexomutase_a/b/a-II"/>
</dbReference>
<keyword evidence="13" id="KW-1185">Reference proteome</keyword>
<dbReference type="OrthoDB" id="9803871at2"/>
<evidence type="ECO:0000259" key="9">
    <source>
        <dbReference type="Pfam" id="PF02879"/>
    </source>
</evidence>
<reference evidence="12 13" key="1">
    <citation type="submission" date="2016-08" db="EMBL/GenBank/DDBJ databases">
        <title>Analysis of Carbohydrate Active Enzymes in Thermogemmatispora T81 Reveals Carbohydrate Degradation Ability.</title>
        <authorList>
            <person name="Tomazini A."/>
            <person name="Lal S."/>
            <person name="Stott M."/>
            <person name="Henrissat B."/>
            <person name="Polikarpov I."/>
            <person name="Sparling R."/>
            <person name="Levin D.B."/>
        </authorList>
    </citation>
    <scope>NUCLEOTIDE SEQUENCE [LARGE SCALE GENOMIC DNA]</scope>
    <source>
        <strain evidence="12 13">T81</strain>
    </source>
</reference>
<dbReference type="InterPro" id="IPR036900">
    <property type="entry name" value="A-D-PHexomutase_C_sf"/>
</dbReference>
<evidence type="ECO:0000256" key="3">
    <source>
        <dbReference type="ARBA" id="ARBA00022490"/>
    </source>
</evidence>
<evidence type="ECO:0000256" key="4">
    <source>
        <dbReference type="ARBA" id="ARBA00022540"/>
    </source>
</evidence>
<comment type="subcellular location">
    <subcellularLocation>
        <location evidence="1">Cytoplasm</location>
        <location evidence="1">Cytosol</location>
    </subcellularLocation>
</comment>
<evidence type="ECO:0000259" key="8">
    <source>
        <dbReference type="Pfam" id="PF02878"/>
    </source>
</evidence>
<dbReference type="Pfam" id="PF02878">
    <property type="entry name" value="PGM_PMM_I"/>
    <property type="match status" value="1"/>
</dbReference>
<sequence length="834" mass="92657">MKAVVMAGGEGSRLRPLTIKRPKPMVPIVGKPVMEHILNLLKRHGITEVIVTVQYLASNIEDYFGNGSQFGMRITYSREDVPLGTAGSVKNAEEHLTEPFLVISGDALTDYNLSDIIRFHQEKQALATLTLAHVHNPLEYGVIITNEDGHITQFLEKPSWGEVFSDTINTGIYVLDPRVLTYFEKNKPFDFSQDLFPLMLKKGDPIYGYIASGYWCDVGNLSEYMRANADALQGRVQIEIPGRHIGNSIWCEEGVEIAEDAQLYGPVYLGHDCKIKSGAIIHGPSIIGHYTIIDERAQVDRSIIWNNSYIGERAELRGALVGSSTSIKSKAVMFEGSVIGDNSIVQEGAIIQPNVKIWPDKEIETGAVVNNSIIWGSQGRRGLFGRYGVTGLVNIDLTPEFAASLGAAYGAILPKGSIIAVNRDSSHRTSRMIKRAIVAGLPSAGINVHDINQVPIPVARYYVRNTEAVGGIHVRLSPHDPRIVDIKFFDQYGLDINKATERKVENLYFREDFRRVYIDDLGSIEVQENERVLNLYLEGFHKVVDEGLIRQRKFQIVMDYAHGSTTQLLPGIFNRLGVDVIILNTSADESLVTRTKDEVERDLQRLATITAALHTDLGIRIDPAGERIAVVDDRGRILDGMKMLAVMTSLMLRRFHQATVAAPVTAPSALQHIAKRYDGHILHTRVLPQALMATASREGVVLVGDGEGGFIFPEFLPAFDGMMAVAKLLELLAYFEAKLSEVVDDLPSYYLSRTRVACPWEHKGKVMRILSEQYRERRAKPIDGIKIDLGSKEWVLVLPDADRPLFHVVAESESSEQAQALAEKYARVVSGLQQ</sequence>
<evidence type="ECO:0000256" key="1">
    <source>
        <dbReference type="ARBA" id="ARBA00004514"/>
    </source>
</evidence>
<keyword evidence="3" id="KW-0963">Cytoplasm</keyword>
<keyword evidence="4" id="KW-0396">Initiation factor</keyword>
<evidence type="ECO:0000256" key="6">
    <source>
        <dbReference type="ARBA" id="ARBA00022917"/>
    </source>
</evidence>
<dbReference type="Gene3D" id="3.40.120.10">
    <property type="entry name" value="Alpha-D-Glucose-1,6-Bisphosphate, subunit A, domain 3"/>
    <property type="match status" value="3"/>
</dbReference>
<feature type="domain" description="Alpha-D-phosphohexomutase alpha/beta/alpha" evidence="8">
    <location>
        <begin position="383"/>
        <end position="514"/>
    </location>
</feature>
<feature type="domain" description="Alpha-D-phosphohexomutase alpha/beta/alpha" evidence="10">
    <location>
        <begin position="640"/>
        <end position="748"/>
    </location>
</feature>
<dbReference type="Pfam" id="PF25084">
    <property type="entry name" value="LbH_EIF2B"/>
    <property type="match status" value="1"/>
</dbReference>
<dbReference type="Pfam" id="PF02879">
    <property type="entry name" value="PGM_PMM_II"/>
    <property type="match status" value="1"/>
</dbReference>
<comment type="similarity">
    <text evidence="2">Belongs to the phosphohexose mutase family.</text>
</comment>
<dbReference type="SUPFAM" id="SSF53448">
    <property type="entry name" value="Nucleotide-diphospho-sugar transferases"/>
    <property type="match status" value="1"/>
</dbReference>
<dbReference type="CDD" id="cd04181">
    <property type="entry name" value="NTP_transferase"/>
    <property type="match status" value="1"/>
</dbReference>
<feature type="domain" description="EIF2B subunit epsilon/gamma LbH" evidence="11">
    <location>
        <begin position="248"/>
        <end position="349"/>
    </location>
</feature>
<dbReference type="PANTHER" id="PTHR22572">
    <property type="entry name" value="SUGAR-1-PHOSPHATE GUANYL TRANSFERASE"/>
    <property type="match status" value="1"/>
</dbReference>
<dbReference type="InterPro" id="IPR056764">
    <property type="entry name" value="LbH_EIF2B3/5"/>
</dbReference>
<dbReference type="InterPro" id="IPR005844">
    <property type="entry name" value="A-D-PHexomutase_a/b/a-I"/>
</dbReference>